<dbReference type="SUPFAM" id="SSF53901">
    <property type="entry name" value="Thiolase-like"/>
    <property type="match status" value="1"/>
</dbReference>
<organism evidence="2 3">
    <name type="scientific">Marinicrinis sediminis</name>
    <dbReference type="NCBI Taxonomy" id="1652465"/>
    <lineage>
        <taxon>Bacteria</taxon>
        <taxon>Bacillati</taxon>
        <taxon>Bacillota</taxon>
        <taxon>Bacilli</taxon>
        <taxon>Bacillales</taxon>
        <taxon>Paenibacillaceae</taxon>
    </lineage>
</organism>
<keyword evidence="3" id="KW-1185">Reference proteome</keyword>
<dbReference type="InterPro" id="IPR016039">
    <property type="entry name" value="Thiolase-like"/>
</dbReference>
<accession>A0ABW5R6U1</accession>
<evidence type="ECO:0000313" key="3">
    <source>
        <dbReference type="Proteomes" id="UP001597497"/>
    </source>
</evidence>
<dbReference type="InterPro" id="IPR014030">
    <property type="entry name" value="Ketoacyl_synth_N"/>
</dbReference>
<reference evidence="3" key="1">
    <citation type="journal article" date="2019" name="Int. J. Syst. Evol. Microbiol.">
        <title>The Global Catalogue of Microorganisms (GCM) 10K type strain sequencing project: providing services to taxonomists for standard genome sequencing and annotation.</title>
        <authorList>
            <consortium name="The Broad Institute Genomics Platform"/>
            <consortium name="The Broad Institute Genome Sequencing Center for Infectious Disease"/>
            <person name="Wu L."/>
            <person name="Ma J."/>
        </authorList>
    </citation>
    <scope>NUCLEOTIDE SEQUENCE [LARGE SCALE GENOMIC DNA]</scope>
    <source>
        <strain evidence="3">KCTC 33676</strain>
    </source>
</reference>
<proteinExistence type="predicted"/>
<feature type="domain" description="Beta-ketoacyl synthase-like N-terminal" evidence="1">
    <location>
        <begin position="11"/>
        <end position="87"/>
    </location>
</feature>
<comment type="caution">
    <text evidence="2">The sequence shown here is derived from an EMBL/GenBank/DDBJ whole genome shotgun (WGS) entry which is preliminary data.</text>
</comment>
<evidence type="ECO:0000313" key="2">
    <source>
        <dbReference type="EMBL" id="MFD2670780.1"/>
    </source>
</evidence>
<evidence type="ECO:0000259" key="1">
    <source>
        <dbReference type="Pfam" id="PF13723"/>
    </source>
</evidence>
<sequence length="159" mass="17517">MFVDAQTEEETWKDLLMGKKLSPIMFPQSVPSAIIGYLARELSIHGPMTCMGASQEGAGILLMQASDWLEDGLADCVIMTVCDVPSLRARAWLREQGQSEEMAGGVMTIVLENRQHAEARGAQMKATFQQWMEAMQPSTAHPAYAGMLYPHARSGREEA</sequence>
<dbReference type="EMBL" id="JBHUMM010000006">
    <property type="protein sequence ID" value="MFD2670780.1"/>
    <property type="molecule type" value="Genomic_DNA"/>
</dbReference>
<dbReference type="Pfam" id="PF13723">
    <property type="entry name" value="Ketoacyl-synt_2"/>
    <property type="match status" value="1"/>
</dbReference>
<dbReference type="Gene3D" id="3.40.47.10">
    <property type="match status" value="1"/>
</dbReference>
<dbReference type="RefSeq" id="WP_379928207.1">
    <property type="nucleotide sequence ID" value="NZ_JBHUMM010000006.1"/>
</dbReference>
<dbReference type="Proteomes" id="UP001597497">
    <property type="component" value="Unassembled WGS sequence"/>
</dbReference>
<name>A0ABW5R6U1_9BACL</name>
<gene>
    <name evidence="2" type="ORF">ACFSUC_04040</name>
</gene>
<protein>
    <submittedName>
        <fullName evidence="2">Beta-ketoacyl synthase chain length factor</fullName>
    </submittedName>
</protein>